<dbReference type="EMBL" id="CP017707">
    <property type="protein sequence ID" value="AOZ50572.1"/>
    <property type="molecule type" value="Genomic_DNA"/>
</dbReference>
<dbReference type="Proteomes" id="UP000178776">
    <property type="component" value="Chromosome"/>
</dbReference>
<evidence type="ECO:0000259" key="1">
    <source>
        <dbReference type="PROSITE" id="PS51677"/>
    </source>
</evidence>
<dbReference type="Gene3D" id="3.20.20.370">
    <property type="entry name" value="Glycoside hydrolase/deacetylase"/>
    <property type="match status" value="1"/>
</dbReference>
<organism evidence="2 3">
    <name type="scientific">Chromobacterium vaccinii</name>
    <dbReference type="NCBI Taxonomy" id="1108595"/>
    <lineage>
        <taxon>Bacteria</taxon>
        <taxon>Pseudomonadati</taxon>
        <taxon>Pseudomonadota</taxon>
        <taxon>Betaproteobacteria</taxon>
        <taxon>Neisseriales</taxon>
        <taxon>Chromobacteriaceae</taxon>
        <taxon>Chromobacterium</taxon>
    </lineage>
</organism>
<protein>
    <submittedName>
        <fullName evidence="2">4-deoxy-4-formamido-L-arabinose-phosphoundecaprenol deformylase</fullName>
    </submittedName>
</protein>
<dbReference type="InterPro" id="IPR002509">
    <property type="entry name" value="NODB_dom"/>
</dbReference>
<dbReference type="PROSITE" id="PS51677">
    <property type="entry name" value="NODB"/>
    <property type="match status" value="1"/>
</dbReference>
<dbReference type="AlphaFoldDB" id="A0A1D9LH26"/>
<reference evidence="2 3" key="1">
    <citation type="submission" date="2016-10" db="EMBL/GenBank/DDBJ databases">
        <title>Chromobacterium muskegensis sp. nov., an insecticidal bacterium isolated from Sphagnum bogs.</title>
        <authorList>
            <person name="Sparks M.E."/>
            <person name="Blackburn M.B."/>
            <person name="Gundersen-Rindal D.E."/>
            <person name="Mitchell A."/>
            <person name="Farrar R."/>
            <person name="Kuhar D."/>
        </authorList>
    </citation>
    <scope>NUCLEOTIDE SEQUENCE [LARGE SCALE GENOMIC DNA]</scope>
    <source>
        <strain evidence="2 3">21-1</strain>
    </source>
</reference>
<dbReference type="GeneID" id="68841861"/>
<proteinExistence type="predicted"/>
<feature type="domain" description="NodB homology" evidence="1">
    <location>
        <begin position="2"/>
        <end position="264"/>
    </location>
</feature>
<dbReference type="KEGG" id="cvc:BKX93_11635"/>
<gene>
    <name evidence="2" type="ORF">BKX93_11635</name>
</gene>
<accession>A0A1D9LH26</accession>
<dbReference type="InterPro" id="IPR011330">
    <property type="entry name" value="Glyco_hydro/deAcase_b/a-brl"/>
</dbReference>
<dbReference type="RefSeq" id="WP_070979909.1">
    <property type="nucleotide sequence ID" value="NZ_CP017707.1"/>
</dbReference>
<sequence length="299" mass="33173">MKKLALKIDVDTWRGTREGVPRLMEALKRHDAGATFLFSLGPDHTGRAIKRVFRPGFLSKVSRTSVVEHYGIRTLLYGTVLPGPDIGRREAALLRGVRDAGFEVGIHCWDHIKWQDYVAGKDAAWTRAEMHKAARRFREIFGEEARTHGAAGWQINDAALAYQQELGMRYASDGRGSHPFQPLDAAGRPLGVPQLPTTLPTLDELIGLDGLSNDNVHERLLQLTEAETATGHVYTLHAELEGMRLMEVFERLLAGWKRQGYQLVSCVDLFDSQDLAKLPSGRVVMGEIPGRSGTLALQA</sequence>
<name>A0A1D9LH26_9NEIS</name>
<dbReference type="CDD" id="cd10939">
    <property type="entry name" value="CE4_ArnD"/>
    <property type="match status" value="1"/>
</dbReference>
<dbReference type="GO" id="GO:0005975">
    <property type="term" value="P:carbohydrate metabolic process"/>
    <property type="evidence" value="ECO:0007669"/>
    <property type="project" value="InterPro"/>
</dbReference>
<evidence type="ECO:0000313" key="3">
    <source>
        <dbReference type="Proteomes" id="UP000178776"/>
    </source>
</evidence>
<evidence type="ECO:0000313" key="2">
    <source>
        <dbReference type="EMBL" id="AOZ50572.1"/>
    </source>
</evidence>
<dbReference type="SUPFAM" id="SSF88713">
    <property type="entry name" value="Glycoside hydrolase/deacetylase"/>
    <property type="match status" value="1"/>
</dbReference>
<dbReference type="Pfam" id="PF01522">
    <property type="entry name" value="Polysacc_deac_1"/>
    <property type="match status" value="1"/>
</dbReference>
<dbReference type="GO" id="GO:0016810">
    <property type="term" value="F:hydrolase activity, acting on carbon-nitrogen (but not peptide) bonds"/>
    <property type="evidence" value="ECO:0007669"/>
    <property type="project" value="InterPro"/>
</dbReference>
<dbReference type="STRING" id="1108595.BKX93_11635"/>